<feature type="region of interest" description="Disordered" evidence="1">
    <location>
        <begin position="199"/>
        <end position="223"/>
    </location>
</feature>
<dbReference type="AlphaFoldDB" id="A0A1I6FWG1"/>
<keyword evidence="4" id="KW-1185">Reference proteome</keyword>
<keyword evidence="2" id="KW-1133">Transmembrane helix</keyword>
<feature type="compositionally biased region" description="Polar residues" evidence="1">
    <location>
        <begin position="199"/>
        <end position="217"/>
    </location>
</feature>
<evidence type="ECO:0000313" key="3">
    <source>
        <dbReference type="EMBL" id="SFR34137.1"/>
    </source>
</evidence>
<feature type="transmembrane region" description="Helical" evidence="2">
    <location>
        <begin position="823"/>
        <end position="839"/>
    </location>
</feature>
<evidence type="ECO:0000313" key="4">
    <source>
        <dbReference type="Proteomes" id="UP000243250"/>
    </source>
</evidence>
<dbReference type="InterPro" id="IPR013783">
    <property type="entry name" value="Ig-like_fold"/>
</dbReference>
<feature type="transmembrane region" description="Helical" evidence="2">
    <location>
        <begin position="870"/>
        <end position="887"/>
    </location>
</feature>
<name>A0A1I6FWG1_9EURY</name>
<accession>A0A1I6FWG1</accession>
<evidence type="ECO:0000256" key="1">
    <source>
        <dbReference type="SAM" id="MobiDB-lite"/>
    </source>
</evidence>
<dbReference type="Gene3D" id="2.60.40.10">
    <property type="entry name" value="Immunoglobulins"/>
    <property type="match status" value="2"/>
</dbReference>
<keyword evidence="2" id="KW-0472">Membrane</keyword>
<gene>
    <name evidence="3" type="ORF">SAMN04488124_0411</name>
</gene>
<dbReference type="Proteomes" id="UP000243250">
    <property type="component" value="Unassembled WGS sequence"/>
</dbReference>
<proteinExistence type="predicted"/>
<protein>
    <recommendedName>
        <fullName evidence="5">Ig-like domain (Group 3)</fullName>
    </recommendedName>
</protein>
<reference evidence="4" key="1">
    <citation type="submission" date="2016-10" db="EMBL/GenBank/DDBJ databases">
        <authorList>
            <person name="Varghese N."/>
            <person name="Submissions S."/>
        </authorList>
    </citation>
    <scope>NUCLEOTIDE SEQUENCE [LARGE SCALE GENOMIC DNA]</scope>
    <source>
        <strain evidence="4">CGMCC 1.8711</strain>
    </source>
</reference>
<keyword evidence="2" id="KW-0812">Transmembrane</keyword>
<sequence length="890" mass="95435">MVYLVVSVAPVAAAGTNTALGSEHDTATELSNGTLDNVSVSGSGPSAVVELPPTSVNENFEDGSIDGWSNTDDYEASTSRVRSGTFSMEYLGTQNYNFGNTRKVFGTEISEATIWVQFDDFSAGSNQDPRVTLHDGTGSTREMVSFVHSSGGSAEVQTIDSNSQYQPTGITVQEDQWIGVRIYNIRDDTYDLEILDSSSTSLGTDNDNEVSDTTTGSPEGVGFKSRRTANFWVDDISLETQNTTDSGTYTSSTHDVTDPSEGRVDLSLSNANATVTWQHDANDDGSWTTVDSSVYTTGGMKSSDLTSVTSDKWRVKVEFAKTGPDPMAELDSDSVYFTNDAPKVTNGSASPSGGEVSRYSGTNLSVDVTDDQFGSAQGENVTVEWFVDGSKIDETTVSNAGTVSTTASGLSDGSHTWHVVLTDDHGGTNTSSTWSFEVQHFSPAIDSLSPADNTSLTTRNVTLSADLTDSDFAFDGDTLTADFVVDGDVVGTDTLNANGTASVEYQMDGGEVDWFVNVSDDYGNTVESNSRTIRSPSTLRIENVSSGELIDGNATVSAKLYSGDLIFEKQTSDGTINLTGVPVDRGYIVTISVDGYRSRTVAIRSVFDQGTVYLLPDSADAVYQELTLNDLTGEFEPSETTLYVERPIEKNGTYEWQAVAGDTLGSDAVFKTYLEEGVRYRLIIENTDGDRRDLGSYVPTVNGTATLEVGQIRWASPKGDTFQYDAFVNESSDNLVVAYEDPEDNTTSFDILIHERGNESNVLLNDSLGAVNTYQYTYPLTGSQNETDWVVEMTIQRNSTISITEPVSSTAAIETTIPIDSRWSTLAGFLLLVCIAALFPSTLSRVGAVGVVVIATGLSWLGWIDLPMTYVGLAGAVALLGLAADFGDQV</sequence>
<dbReference type="EMBL" id="FOYS01000001">
    <property type="protein sequence ID" value="SFR34137.1"/>
    <property type="molecule type" value="Genomic_DNA"/>
</dbReference>
<evidence type="ECO:0000256" key="2">
    <source>
        <dbReference type="SAM" id="Phobius"/>
    </source>
</evidence>
<evidence type="ECO:0008006" key="5">
    <source>
        <dbReference type="Google" id="ProtNLM"/>
    </source>
</evidence>
<dbReference type="STRING" id="555875.SAMN04488124_0411"/>
<organism evidence="3 4">
    <name type="scientific">Halogeometricum limi</name>
    <dbReference type="NCBI Taxonomy" id="555875"/>
    <lineage>
        <taxon>Archaea</taxon>
        <taxon>Methanobacteriati</taxon>
        <taxon>Methanobacteriota</taxon>
        <taxon>Stenosarchaea group</taxon>
        <taxon>Halobacteria</taxon>
        <taxon>Halobacteriales</taxon>
        <taxon>Haloferacaceae</taxon>
        <taxon>Halogeometricum</taxon>
    </lineage>
</organism>